<reference evidence="2 3" key="1">
    <citation type="submission" date="2021-11" db="EMBL/GenBank/DDBJ databases">
        <authorList>
            <person name="Lee D.-H."/>
            <person name="Kim S.-B."/>
        </authorList>
    </citation>
    <scope>NUCLEOTIDE SEQUENCE [LARGE SCALE GENOMIC DNA]</scope>
    <source>
        <strain evidence="2 3">KCTC 52223</strain>
    </source>
</reference>
<proteinExistence type="predicted"/>
<evidence type="ECO:0000313" key="3">
    <source>
        <dbReference type="Proteomes" id="UP001198862"/>
    </source>
</evidence>
<dbReference type="InterPro" id="IPR039498">
    <property type="entry name" value="NTP_transf_5"/>
</dbReference>
<sequence length="415" mass="46526">MTQAEDREASGRHGLPVAAGSQPLPVSASPYTGSAEFELLSRVARPRPDLGGALKILSGGVDFAELFKLAEYHGVRPQLIESLYRMSWEAVPAATRSFFENFRRIHGARALFVSQELCRLSEAFDRAGLRYATFKGPTLAALLHGDVSRREYVDIDIIVPRQQIDDAERMLGEFGYRAADGPRAYRRAFLAHLRQYAFVHPDSNLAVDLHWNFTGTHVPFPLTPEALWQDLDTVIIGNRAVTTPSRENLALLLAGHGTKEAWRSLGWICDFATLIDRYPDLDWLAVHERARANRCGDTILLGCAMAEELAGTPVPRALLGAREKSSRVRMLTGRLARDLREGLPDSPEGENFSDFHLCERRIDRIVGALRLAFIRTSGDYDAMRLPQLLWPAYYATRPFRLAAKAMMALGRRTRR</sequence>
<dbReference type="Pfam" id="PF14907">
    <property type="entry name" value="NTP_transf_5"/>
    <property type="match status" value="1"/>
</dbReference>
<feature type="region of interest" description="Disordered" evidence="1">
    <location>
        <begin position="1"/>
        <end position="25"/>
    </location>
</feature>
<dbReference type="EMBL" id="JAJISD010000001">
    <property type="protein sequence ID" value="MCC8427339.1"/>
    <property type="molecule type" value="Genomic_DNA"/>
</dbReference>
<name>A0ABS8KMP8_9HYPH</name>
<comment type="caution">
    <text evidence="2">The sequence shown here is derived from an EMBL/GenBank/DDBJ whole genome shotgun (WGS) entry which is preliminary data.</text>
</comment>
<feature type="compositionally biased region" description="Basic and acidic residues" evidence="1">
    <location>
        <begin position="1"/>
        <end position="11"/>
    </location>
</feature>
<accession>A0ABS8KMP8</accession>
<evidence type="ECO:0000256" key="1">
    <source>
        <dbReference type="SAM" id="MobiDB-lite"/>
    </source>
</evidence>
<dbReference type="InterPro" id="IPR043519">
    <property type="entry name" value="NT_sf"/>
</dbReference>
<dbReference type="SUPFAM" id="SSF81301">
    <property type="entry name" value="Nucleotidyltransferase"/>
    <property type="match status" value="1"/>
</dbReference>
<gene>
    <name evidence="2" type="ORF">LJ725_00035</name>
</gene>
<dbReference type="Gene3D" id="3.30.460.40">
    <property type="match status" value="1"/>
</dbReference>
<keyword evidence="3" id="KW-1185">Reference proteome</keyword>
<evidence type="ECO:0000313" key="2">
    <source>
        <dbReference type="EMBL" id="MCC8427339.1"/>
    </source>
</evidence>
<dbReference type="Proteomes" id="UP001198862">
    <property type="component" value="Unassembled WGS sequence"/>
</dbReference>
<dbReference type="RefSeq" id="WP_230548581.1">
    <property type="nucleotide sequence ID" value="NZ_JAJISD010000001.1"/>
</dbReference>
<protein>
    <submittedName>
        <fullName evidence="2">Nucleotidyltransferase family protein</fullName>
    </submittedName>
</protein>
<organism evidence="2 3">
    <name type="scientific">Reyranella aquatilis</name>
    <dbReference type="NCBI Taxonomy" id="2035356"/>
    <lineage>
        <taxon>Bacteria</taxon>
        <taxon>Pseudomonadati</taxon>
        <taxon>Pseudomonadota</taxon>
        <taxon>Alphaproteobacteria</taxon>
        <taxon>Hyphomicrobiales</taxon>
        <taxon>Reyranellaceae</taxon>
        <taxon>Reyranella</taxon>
    </lineage>
</organism>